<feature type="signal peptide" evidence="1">
    <location>
        <begin position="1"/>
        <end position="22"/>
    </location>
</feature>
<dbReference type="OrthoDB" id="9813820at2"/>
<evidence type="ECO:0000256" key="1">
    <source>
        <dbReference type="SAM" id="SignalP"/>
    </source>
</evidence>
<feature type="domain" description="Thioredoxin" evidence="2">
    <location>
        <begin position="27"/>
        <end position="190"/>
    </location>
</feature>
<dbReference type="AlphaFoldDB" id="A0A5P8P1M3"/>
<name>A0A5P8P1M3_9BACT</name>
<reference evidence="3 4" key="1">
    <citation type="submission" date="2019-09" db="EMBL/GenBank/DDBJ databases">
        <title>Sulfurimonas gotlandica sp. nov., a chemoautotrophic and psychrotolerant epsilonproteobacterium isolated from a pelagic redoxcline, and an emended description of the genus Sulfurimonas.</title>
        <authorList>
            <person name="Wang S."/>
            <person name="Jiang L."/>
            <person name="Shao S."/>
        </authorList>
    </citation>
    <scope>NUCLEOTIDE SEQUENCE [LARGE SCALE GENOMIC DNA]</scope>
    <source>
        <strain evidence="3 4">GYSZ_1</strain>
    </source>
</reference>
<dbReference type="PROSITE" id="PS51257">
    <property type="entry name" value="PROKAR_LIPOPROTEIN"/>
    <property type="match status" value="1"/>
</dbReference>
<evidence type="ECO:0000313" key="3">
    <source>
        <dbReference type="EMBL" id="QFR49530.1"/>
    </source>
</evidence>
<gene>
    <name evidence="3" type="ORF">FJR48_07200</name>
</gene>
<dbReference type="CDD" id="cd02966">
    <property type="entry name" value="TlpA_like_family"/>
    <property type="match status" value="1"/>
</dbReference>
<dbReference type="Pfam" id="PF08534">
    <property type="entry name" value="Redoxin"/>
    <property type="match status" value="1"/>
</dbReference>
<dbReference type="InterPro" id="IPR050553">
    <property type="entry name" value="Thioredoxin_ResA/DsbE_sf"/>
</dbReference>
<dbReference type="PANTHER" id="PTHR42852:SF13">
    <property type="entry name" value="PROTEIN DIPZ"/>
    <property type="match status" value="1"/>
</dbReference>
<feature type="chain" id="PRO_5024949142" evidence="1">
    <location>
        <begin position="23"/>
        <end position="191"/>
    </location>
</feature>
<dbReference type="GO" id="GO:0016491">
    <property type="term" value="F:oxidoreductase activity"/>
    <property type="evidence" value="ECO:0007669"/>
    <property type="project" value="InterPro"/>
</dbReference>
<proteinExistence type="predicted"/>
<sequence>MLNKSLVYITLILSLTFFTACSSDNEANDMLASNEFVLTTTDAKQIVVKKNDKDGFSIDGQNGKVIVFDIFATWCPPCQASASHLTSLQEKYKDKILVIGSTVERPEFTKEGNIVNDKLEEFRLKHNAKYTIVNSDQNLRLNNAITSSLKMGERYPIPTVVLYKDGKYINHYVGSIQEEFIESDIKRALEI</sequence>
<dbReference type="SUPFAM" id="SSF52833">
    <property type="entry name" value="Thioredoxin-like"/>
    <property type="match status" value="1"/>
</dbReference>
<dbReference type="InterPro" id="IPR013766">
    <property type="entry name" value="Thioredoxin_domain"/>
</dbReference>
<organism evidence="3 4">
    <name type="scientific">Sulfurimonas lithotrophica</name>
    <dbReference type="NCBI Taxonomy" id="2590022"/>
    <lineage>
        <taxon>Bacteria</taxon>
        <taxon>Pseudomonadati</taxon>
        <taxon>Campylobacterota</taxon>
        <taxon>Epsilonproteobacteria</taxon>
        <taxon>Campylobacterales</taxon>
        <taxon>Sulfurimonadaceae</taxon>
        <taxon>Sulfurimonas</taxon>
    </lineage>
</organism>
<dbReference type="Gene3D" id="3.40.30.10">
    <property type="entry name" value="Glutaredoxin"/>
    <property type="match status" value="1"/>
</dbReference>
<dbReference type="KEGG" id="sulg:FJR48_07200"/>
<dbReference type="InterPro" id="IPR036249">
    <property type="entry name" value="Thioredoxin-like_sf"/>
</dbReference>
<evidence type="ECO:0000313" key="4">
    <source>
        <dbReference type="Proteomes" id="UP000326944"/>
    </source>
</evidence>
<dbReference type="Proteomes" id="UP000326944">
    <property type="component" value="Chromosome"/>
</dbReference>
<dbReference type="RefSeq" id="WP_152307474.1">
    <property type="nucleotide sequence ID" value="NZ_CP043617.1"/>
</dbReference>
<keyword evidence="4" id="KW-1185">Reference proteome</keyword>
<dbReference type="PROSITE" id="PS51352">
    <property type="entry name" value="THIOREDOXIN_2"/>
    <property type="match status" value="1"/>
</dbReference>
<dbReference type="InterPro" id="IPR013740">
    <property type="entry name" value="Redoxin"/>
</dbReference>
<accession>A0A5P8P1M3</accession>
<keyword evidence="1" id="KW-0732">Signal</keyword>
<protein>
    <submittedName>
        <fullName evidence="3">TlpA family protein disulfide reductase</fullName>
    </submittedName>
</protein>
<dbReference type="EMBL" id="CP043617">
    <property type="protein sequence ID" value="QFR49530.1"/>
    <property type="molecule type" value="Genomic_DNA"/>
</dbReference>
<evidence type="ECO:0000259" key="2">
    <source>
        <dbReference type="PROSITE" id="PS51352"/>
    </source>
</evidence>
<dbReference type="PANTHER" id="PTHR42852">
    <property type="entry name" value="THIOL:DISULFIDE INTERCHANGE PROTEIN DSBE"/>
    <property type="match status" value="1"/>
</dbReference>